<dbReference type="RefSeq" id="WP_250079177.1">
    <property type="nucleotide sequence ID" value="NZ_JAMJPJ010000001.1"/>
</dbReference>
<dbReference type="SUPFAM" id="SSF52540">
    <property type="entry name" value="P-loop containing nucleoside triphosphate hydrolases"/>
    <property type="match status" value="1"/>
</dbReference>
<organism evidence="2 3">
    <name type="scientific">Halomonas llamarensis</name>
    <dbReference type="NCBI Taxonomy" id="2945104"/>
    <lineage>
        <taxon>Bacteria</taxon>
        <taxon>Pseudomonadati</taxon>
        <taxon>Pseudomonadota</taxon>
        <taxon>Gammaproteobacteria</taxon>
        <taxon>Oceanospirillales</taxon>
        <taxon>Halomonadaceae</taxon>
        <taxon>Halomonas</taxon>
    </lineage>
</organism>
<dbReference type="InterPro" id="IPR027417">
    <property type="entry name" value="P-loop_NTPase"/>
</dbReference>
<evidence type="ECO:0008006" key="4">
    <source>
        <dbReference type="Google" id="ProtNLM"/>
    </source>
</evidence>
<sequence>MIKNDKNIIFTITHGRTGTTMLTEVFKIFDDTRSEHEPEPNYANVLPYVKENPRYAIEFLEKKIKAVNAIKEKNYVETSNVFGKGFFIPLIRMGFYPNLIFLNRDFRKVAESLFKRGSFPMRTKMGQHFSADPSFPGTLPIFQPEALTDYQICFWGVLDSFWRQIRAAEIYDEEGCKYVWASASDFNDFDKTVEMGEYLGLSIKNKEESRLMHEKKASVHHNPNRSSSRAEEVSIRFDEEEREVIDRIAFYEPFFVNKVINSSYFDKNLAKKLM</sequence>
<dbReference type="Proteomes" id="UP001165308">
    <property type="component" value="Unassembled WGS sequence"/>
</dbReference>
<keyword evidence="3" id="KW-1185">Reference proteome</keyword>
<evidence type="ECO:0000313" key="2">
    <source>
        <dbReference type="EMBL" id="MCL7928589.1"/>
    </source>
</evidence>
<evidence type="ECO:0000313" key="3">
    <source>
        <dbReference type="Proteomes" id="UP001165308"/>
    </source>
</evidence>
<gene>
    <name evidence="2" type="ORF">M8006_01120</name>
</gene>
<protein>
    <recommendedName>
        <fullName evidence="4">Sulfotransferase family protein</fullName>
    </recommendedName>
</protein>
<dbReference type="Gene3D" id="3.40.50.300">
    <property type="entry name" value="P-loop containing nucleotide triphosphate hydrolases"/>
    <property type="match status" value="1"/>
</dbReference>
<name>A0ABT0SLC6_9GAMM</name>
<reference evidence="2" key="1">
    <citation type="submission" date="2022-05" db="EMBL/GenBank/DDBJ databases">
        <title>Halomonas geminus sp. nov. and Halomonas llamarensis sp. nov. isolated from high-altitude salars of the Atacama Desert.</title>
        <authorList>
            <person name="Hintersatz C."/>
            <person name="Rojas L.A."/>
            <person name="Wei T.-S."/>
            <person name="Kutschke S."/>
            <person name="Lehmann F."/>
            <person name="Jain R."/>
            <person name="Pollmann K."/>
        </authorList>
    </citation>
    <scope>NUCLEOTIDE SEQUENCE</scope>
    <source>
        <strain evidence="2">ATCHA</strain>
    </source>
</reference>
<feature type="region of interest" description="Disordered" evidence="1">
    <location>
        <begin position="213"/>
        <end position="232"/>
    </location>
</feature>
<dbReference type="EMBL" id="JAMJPJ010000001">
    <property type="protein sequence ID" value="MCL7928589.1"/>
    <property type="molecule type" value="Genomic_DNA"/>
</dbReference>
<comment type="caution">
    <text evidence="2">The sequence shown here is derived from an EMBL/GenBank/DDBJ whole genome shotgun (WGS) entry which is preliminary data.</text>
</comment>
<accession>A0ABT0SLC6</accession>
<evidence type="ECO:0000256" key="1">
    <source>
        <dbReference type="SAM" id="MobiDB-lite"/>
    </source>
</evidence>
<proteinExistence type="predicted"/>